<dbReference type="CDD" id="cd07377">
    <property type="entry name" value="WHTH_GntR"/>
    <property type="match status" value="1"/>
</dbReference>
<dbReference type="GO" id="GO:0030170">
    <property type="term" value="F:pyridoxal phosphate binding"/>
    <property type="evidence" value="ECO:0007669"/>
    <property type="project" value="InterPro"/>
</dbReference>
<feature type="region of interest" description="Disordered" evidence="6">
    <location>
        <begin position="81"/>
        <end position="100"/>
    </location>
</feature>
<dbReference type="CDD" id="cd00609">
    <property type="entry name" value="AAT_like"/>
    <property type="match status" value="1"/>
</dbReference>
<dbReference type="InterPro" id="IPR051446">
    <property type="entry name" value="HTH_trans_reg/aminotransferase"/>
</dbReference>
<dbReference type="SMART" id="SM00345">
    <property type="entry name" value="HTH_GNTR"/>
    <property type="match status" value="1"/>
</dbReference>
<dbReference type="InterPro" id="IPR000524">
    <property type="entry name" value="Tscrpt_reg_HTH_GntR"/>
</dbReference>
<dbReference type="Gene3D" id="1.10.10.10">
    <property type="entry name" value="Winged helix-like DNA-binding domain superfamily/Winged helix DNA-binding domain"/>
    <property type="match status" value="1"/>
</dbReference>
<dbReference type="GO" id="GO:0003700">
    <property type="term" value="F:DNA-binding transcription factor activity"/>
    <property type="evidence" value="ECO:0007669"/>
    <property type="project" value="InterPro"/>
</dbReference>
<proteinExistence type="inferred from homology"/>
<dbReference type="InterPro" id="IPR015421">
    <property type="entry name" value="PyrdxlP-dep_Trfase_major"/>
</dbReference>
<dbReference type="Proteomes" id="UP000599109">
    <property type="component" value="Unassembled WGS sequence"/>
</dbReference>
<evidence type="ECO:0000259" key="7">
    <source>
        <dbReference type="PROSITE" id="PS50949"/>
    </source>
</evidence>
<dbReference type="PANTHER" id="PTHR46577:SF1">
    <property type="entry name" value="HTH-TYPE TRANSCRIPTIONAL REGULATORY PROTEIN GABR"/>
    <property type="match status" value="1"/>
</dbReference>
<evidence type="ECO:0000313" key="9">
    <source>
        <dbReference type="Proteomes" id="UP000599109"/>
    </source>
</evidence>
<dbReference type="Pfam" id="PF00392">
    <property type="entry name" value="GntR"/>
    <property type="match status" value="1"/>
</dbReference>
<dbReference type="SUPFAM" id="SSF46785">
    <property type="entry name" value="Winged helix' DNA-binding domain"/>
    <property type="match status" value="1"/>
</dbReference>
<keyword evidence="4" id="KW-0238">DNA-binding</keyword>
<dbReference type="PANTHER" id="PTHR46577">
    <property type="entry name" value="HTH-TYPE TRANSCRIPTIONAL REGULATORY PROTEIN GABR"/>
    <property type="match status" value="1"/>
</dbReference>
<dbReference type="PROSITE" id="PS50949">
    <property type="entry name" value="HTH_GNTR"/>
    <property type="match status" value="1"/>
</dbReference>
<evidence type="ECO:0000256" key="4">
    <source>
        <dbReference type="ARBA" id="ARBA00023125"/>
    </source>
</evidence>
<organism evidence="8 9">
    <name type="scientific">Ramlibacter monticola</name>
    <dbReference type="NCBI Taxonomy" id="1926872"/>
    <lineage>
        <taxon>Bacteria</taxon>
        <taxon>Pseudomonadati</taxon>
        <taxon>Pseudomonadota</taxon>
        <taxon>Betaproteobacteria</taxon>
        <taxon>Burkholderiales</taxon>
        <taxon>Comamonadaceae</taxon>
        <taxon>Ramlibacter</taxon>
    </lineage>
</organism>
<accession>A0A937CQ76</accession>
<keyword evidence="5" id="KW-0804">Transcription</keyword>
<dbReference type="InterPro" id="IPR015424">
    <property type="entry name" value="PyrdxlP-dep_Trfase"/>
</dbReference>
<dbReference type="EMBL" id="JAEQNE010000001">
    <property type="protein sequence ID" value="MBL0390180.1"/>
    <property type="molecule type" value="Genomic_DNA"/>
</dbReference>
<dbReference type="Gene3D" id="3.40.640.10">
    <property type="entry name" value="Type I PLP-dependent aspartate aminotransferase-like (Major domain)"/>
    <property type="match status" value="1"/>
</dbReference>
<dbReference type="AlphaFoldDB" id="A0A937CQ76"/>
<evidence type="ECO:0000313" key="8">
    <source>
        <dbReference type="EMBL" id="MBL0390180.1"/>
    </source>
</evidence>
<keyword evidence="8" id="KW-0808">Transferase</keyword>
<dbReference type="InterPro" id="IPR036388">
    <property type="entry name" value="WH-like_DNA-bd_sf"/>
</dbReference>
<feature type="domain" description="HTH gntR-type" evidence="7">
    <location>
        <begin position="15"/>
        <end position="83"/>
    </location>
</feature>
<evidence type="ECO:0000256" key="5">
    <source>
        <dbReference type="ARBA" id="ARBA00023163"/>
    </source>
</evidence>
<keyword evidence="3" id="KW-0805">Transcription regulation</keyword>
<keyword evidence="2" id="KW-0663">Pyridoxal phosphate</keyword>
<gene>
    <name evidence="8" type="ORF">JJ685_03400</name>
</gene>
<evidence type="ECO:0000256" key="2">
    <source>
        <dbReference type="ARBA" id="ARBA00022898"/>
    </source>
</evidence>
<sequence>MPVSTNAAVGGRRPIGRGRALYEEIKARILDGTYAGGASLASTRAVATERGLSRTTVSTVYDQLAAEGFLESRRGAASRVAAGIRPSRRTGKPPPAQDASAVRFGAGSRLSAYGKRIADLGLGQAQPASGEGVDFMYGPLAGADFPTLAWMRASRKVERERPPRLEYADPRGDLALRRALQSYLARARGISCDLDQLLIVSGSQQALDLCARVLVDPGDRVVVEDPGYRMAHHVFRAYGARLHGIAVDSQGLRTDDLARVRTAVMACVTPTHQFPLGAFLSMPRRRSLLQWAAQTGAWILEDDYDSEYRYAVQPEATLQSMDETGCVIYIGTFSKTLSPELRLGYMVIPSPAIELFTATKRLTDRHSSTHAQRTLALLLHEGTYDWHVRRIRRLQDARRTALLRALHLHLSDQVTVVGASSGLHLVAWAKTVPASREEELVAAAWREGVHVYPVSPLYLPQRDGTAASRPAGLILGYALLSPEQIDRGVKRLAAAILGLR</sequence>
<dbReference type="GO" id="GO:0008483">
    <property type="term" value="F:transaminase activity"/>
    <property type="evidence" value="ECO:0007669"/>
    <property type="project" value="UniProtKB-KW"/>
</dbReference>
<dbReference type="InterPro" id="IPR036390">
    <property type="entry name" value="WH_DNA-bd_sf"/>
</dbReference>
<keyword evidence="9" id="KW-1185">Reference proteome</keyword>
<comment type="similarity">
    <text evidence="1">In the C-terminal section; belongs to the class-I pyridoxal-phosphate-dependent aminotransferase family.</text>
</comment>
<evidence type="ECO:0000256" key="3">
    <source>
        <dbReference type="ARBA" id="ARBA00023015"/>
    </source>
</evidence>
<evidence type="ECO:0000256" key="1">
    <source>
        <dbReference type="ARBA" id="ARBA00005384"/>
    </source>
</evidence>
<keyword evidence="8" id="KW-0032">Aminotransferase</keyword>
<reference evidence="8 9" key="1">
    <citation type="journal article" date="2017" name="Int. J. Syst. Evol. Microbiol.">
        <title>Ramlibacter monticola sp. nov., isolated from forest soil.</title>
        <authorList>
            <person name="Chaudhary D.K."/>
            <person name="Kim J."/>
        </authorList>
    </citation>
    <scope>NUCLEOTIDE SEQUENCE [LARGE SCALE GENOMIC DNA]</scope>
    <source>
        <strain evidence="8 9">KACC 19175</strain>
    </source>
</reference>
<evidence type="ECO:0000256" key="6">
    <source>
        <dbReference type="SAM" id="MobiDB-lite"/>
    </source>
</evidence>
<comment type="caution">
    <text evidence="8">The sequence shown here is derived from an EMBL/GenBank/DDBJ whole genome shotgun (WGS) entry which is preliminary data.</text>
</comment>
<dbReference type="SUPFAM" id="SSF53383">
    <property type="entry name" value="PLP-dependent transferases"/>
    <property type="match status" value="1"/>
</dbReference>
<dbReference type="Pfam" id="PF00155">
    <property type="entry name" value="Aminotran_1_2"/>
    <property type="match status" value="1"/>
</dbReference>
<dbReference type="InterPro" id="IPR004839">
    <property type="entry name" value="Aminotransferase_I/II_large"/>
</dbReference>
<dbReference type="GO" id="GO:0003677">
    <property type="term" value="F:DNA binding"/>
    <property type="evidence" value="ECO:0007669"/>
    <property type="project" value="UniProtKB-KW"/>
</dbReference>
<name>A0A937CQ76_9BURK</name>
<protein>
    <submittedName>
        <fullName evidence="8">PLP-dependent aminotransferase family protein</fullName>
    </submittedName>
</protein>